<evidence type="ECO:0000313" key="3">
    <source>
        <dbReference type="EMBL" id="QDH17270.1"/>
    </source>
</evidence>
<evidence type="ECO:0008006" key="5">
    <source>
        <dbReference type="Google" id="ProtNLM"/>
    </source>
</evidence>
<organism evidence="3 4">
    <name type="scientific">Swingsia samuiensis</name>
    <dbReference type="NCBI Taxonomy" id="1293412"/>
    <lineage>
        <taxon>Bacteria</taxon>
        <taxon>Pseudomonadati</taxon>
        <taxon>Pseudomonadota</taxon>
        <taxon>Alphaproteobacteria</taxon>
        <taxon>Acetobacterales</taxon>
        <taxon>Acetobacteraceae</taxon>
        <taxon>Swingsia</taxon>
    </lineage>
</organism>
<dbReference type="Proteomes" id="UP000316313">
    <property type="component" value="Chromosome"/>
</dbReference>
<protein>
    <recommendedName>
        <fullName evidence="5">AsmA-like C-terminal domain-containing protein</fullName>
    </recommendedName>
</protein>
<gene>
    <name evidence="3" type="ORF">E3D00_06635</name>
</gene>
<reference evidence="3 4" key="1">
    <citation type="submission" date="2019-03" db="EMBL/GenBank/DDBJ databases">
        <title>The complete genome sequence of Swingsia samuiensis NBRC107927(T).</title>
        <authorList>
            <person name="Chua K.-O."/>
            <person name="Chan K.-G."/>
            <person name="See-Too W.-S."/>
        </authorList>
    </citation>
    <scope>NUCLEOTIDE SEQUENCE [LARGE SCALE GENOMIC DNA]</scope>
    <source>
        <strain evidence="3 4">AH83</strain>
    </source>
</reference>
<evidence type="ECO:0000313" key="4">
    <source>
        <dbReference type="Proteomes" id="UP000316313"/>
    </source>
</evidence>
<dbReference type="KEGG" id="ssam:E3D00_06635"/>
<feature type="transmembrane region" description="Helical" evidence="2">
    <location>
        <begin position="20"/>
        <end position="44"/>
    </location>
</feature>
<keyword evidence="2" id="KW-1133">Transmembrane helix</keyword>
<name>A0A4Y6UKE5_9PROT</name>
<accession>A0A4Y6UKE5</accession>
<dbReference type="RefSeq" id="WP_141461052.1">
    <property type="nucleotide sequence ID" value="NZ_CP038141.1"/>
</dbReference>
<sequence length="1075" mass="117129">MVQHNPFKPGPLHWPKHIHVARWIGIALFTPVALTGAVATFLLWKLDAGPLDITAVSRWVEPISVVSGKHPGFPAGRLTWKKLKIEWQPSSGSISAGLMLEAHHLMVERLDGTIAEQAGEADTVLALAPLLHGVIAPRRLRMRDASIVLRRQKNGEIELDLPFQRHSGHGMPTDLGRLADLDINNVSLTLLGLPNKQVAFLGPIEAHAQNLPVSSHSENYLWNGWWRAGLKLGGFHTILTANGGQNNSGRGVWNIASTTNDLSGLDDVVPALQKWHIRADTDLILTVLPYGMQNKLSDIVLNTTLKDGTIIQKSAPDIHVHRGSVTIHLHMNTPGVTGGAWIDVSKANLVVADHRGAETHVGGAAHLTVNNLVHLRSMDIDARAGLDQFDFATLGDIWPASLVKGARRWSVENITQGRGGPMRVHVHAQTNSGINNIRLTQLDGELLGHDLTVHGLRPLPPFTGAEAILKIADLNGLSILLQHAEQQTAHGLIKLPDGDVRIENLFGKTQIGIIRLHLTGSVPAFNDILSAPRLHLLSRHPLPFTKPSGLLDVNNEISLPLSSHVQNQDIHVHTQAVFSQVHLGNVVLGRPLDQASGHLSATEKGMTVWGEGLLSGVPVHAIVEENFSKGAPSQIMQNIRATARVDPQSAAKARLGIESLFKGQAEFSGQYIQRANARADLQVTADLQSAKLVSPLWVKPQGEKANISGHMVFQGHTVVALKELQAHGRELNVLGEGELQQGRLAAIDVNNFQIGRNLGTAHIVLPHMMGDPYRVEINAQQVDLAPVFDQSTRKALYRSEEAEEAKLSTPRKRDKNKHQPDWRVSVQTPRVYYGPKAFVSDVVSDADFHQGRLLWGQLDWSAPSRVHMTLDHIQNSQPFKADTDNLGALLQGLGLYSHLKGGETHLVGRFVKDERGEAGLVFGLPTFEGHLSIKPFQYLHPPFSVTMAANLSPLHWFHSHTDHFDVQHTSMDMTVSKGVLTLKNGSVSNDALGGTVEGPITLKDAGLNLKGTIVPLFGLNAWPRKIPLVGHFLAPEKGGGVFSATYRVRGTLGEPDLSVNPFSLLLPGVLRKMVQ</sequence>
<dbReference type="OrthoDB" id="7161641at2"/>
<keyword evidence="4" id="KW-1185">Reference proteome</keyword>
<dbReference type="EMBL" id="CP038141">
    <property type="protein sequence ID" value="QDH17270.1"/>
    <property type="molecule type" value="Genomic_DNA"/>
</dbReference>
<feature type="region of interest" description="Disordered" evidence="1">
    <location>
        <begin position="799"/>
        <end position="821"/>
    </location>
</feature>
<keyword evidence="2" id="KW-0812">Transmembrane</keyword>
<dbReference type="AlphaFoldDB" id="A0A4Y6UKE5"/>
<evidence type="ECO:0000256" key="2">
    <source>
        <dbReference type="SAM" id="Phobius"/>
    </source>
</evidence>
<proteinExistence type="predicted"/>
<evidence type="ECO:0000256" key="1">
    <source>
        <dbReference type="SAM" id="MobiDB-lite"/>
    </source>
</evidence>
<keyword evidence="2" id="KW-0472">Membrane</keyword>